<dbReference type="VEuPathDB" id="FungiDB:SPRG_13919"/>
<dbReference type="GeneID" id="24135755"/>
<dbReference type="AlphaFoldDB" id="A0A067BR53"/>
<evidence type="ECO:0000313" key="2">
    <source>
        <dbReference type="EMBL" id="KDO20708.1"/>
    </source>
</evidence>
<sequence length="276" mass="29987">MSCTTNASNVPEDLDVFDDHGDELAHALPPASMDALGTTCLGDKTELCSHCGMPVRGEEPHEDAISVPRQTSQWVAALVRGMSSDNIEDEQPATIVAPLGCSAIPMTPLFRPACPAPYGHSHRTVAGVCSVPLCATFLHEDALGDTRAFGYFHRFGLSMDEAFSSLSPAELTFFSSQWVVGDVEHHGGTKTSVLFGGFFKDEVLWRLPHDFAYRGNTQGVVYTFRVLLYTKVGDLYELVAYQDSPEFAVRNSKRKPTATLAEKNPKRSIGNAVTSA</sequence>
<keyword evidence="3" id="KW-1185">Reference proteome</keyword>
<evidence type="ECO:0000313" key="3">
    <source>
        <dbReference type="Proteomes" id="UP000030745"/>
    </source>
</evidence>
<accession>A0A067BR53</accession>
<gene>
    <name evidence="2" type="ORF">SPRG_13919</name>
</gene>
<name>A0A067BR53_SAPPC</name>
<protein>
    <submittedName>
        <fullName evidence="2">Uncharacterized protein</fullName>
    </submittedName>
</protein>
<dbReference type="KEGG" id="spar:SPRG_13919"/>
<proteinExistence type="predicted"/>
<feature type="region of interest" description="Disordered" evidence="1">
    <location>
        <begin position="254"/>
        <end position="276"/>
    </location>
</feature>
<dbReference type="RefSeq" id="XP_012208589.1">
    <property type="nucleotide sequence ID" value="XM_012353199.1"/>
</dbReference>
<dbReference type="EMBL" id="KK583305">
    <property type="protein sequence ID" value="KDO20708.1"/>
    <property type="molecule type" value="Genomic_DNA"/>
</dbReference>
<organism evidence="2 3">
    <name type="scientific">Saprolegnia parasitica (strain CBS 223.65)</name>
    <dbReference type="NCBI Taxonomy" id="695850"/>
    <lineage>
        <taxon>Eukaryota</taxon>
        <taxon>Sar</taxon>
        <taxon>Stramenopiles</taxon>
        <taxon>Oomycota</taxon>
        <taxon>Saprolegniomycetes</taxon>
        <taxon>Saprolegniales</taxon>
        <taxon>Saprolegniaceae</taxon>
        <taxon>Saprolegnia</taxon>
    </lineage>
</organism>
<evidence type="ECO:0000256" key="1">
    <source>
        <dbReference type="SAM" id="MobiDB-lite"/>
    </source>
</evidence>
<dbReference type="Proteomes" id="UP000030745">
    <property type="component" value="Unassembled WGS sequence"/>
</dbReference>
<reference evidence="2 3" key="1">
    <citation type="journal article" date="2013" name="PLoS Genet.">
        <title>Distinctive expansion of potential virulence genes in the genome of the oomycete fish pathogen Saprolegnia parasitica.</title>
        <authorList>
            <person name="Jiang R.H."/>
            <person name="de Bruijn I."/>
            <person name="Haas B.J."/>
            <person name="Belmonte R."/>
            <person name="Lobach L."/>
            <person name="Christie J."/>
            <person name="van den Ackerveken G."/>
            <person name="Bottin A."/>
            <person name="Bulone V."/>
            <person name="Diaz-Moreno S.M."/>
            <person name="Dumas B."/>
            <person name="Fan L."/>
            <person name="Gaulin E."/>
            <person name="Govers F."/>
            <person name="Grenville-Briggs L.J."/>
            <person name="Horner N.R."/>
            <person name="Levin J.Z."/>
            <person name="Mammella M."/>
            <person name="Meijer H.J."/>
            <person name="Morris P."/>
            <person name="Nusbaum C."/>
            <person name="Oome S."/>
            <person name="Phillips A.J."/>
            <person name="van Rooyen D."/>
            <person name="Rzeszutek E."/>
            <person name="Saraiva M."/>
            <person name="Secombes C.J."/>
            <person name="Seidl M.F."/>
            <person name="Snel B."/>
            <person name="Stassen J.H."/>
            <person name="Sykes S."/>
            <person name="Tripathy S."/>
            <person name="van den Berg H."/>
            <person name="Vega-Arreguin J.C."/>
            <person name="Wawra S."/>
            <person name="Young S.K."/>
            <person name="Zeng Q."/>
            <person name="Dieguez-Uribeondo J."/>
            <person name="Russ C."/>
            <person name="Tyler B.M."/>
            <person name="van West P."/>
        </authorList>
    </citation>
    <scope>NUCLEOTIDE SEQUENCE [LARGE SCALE GENOMIC DNA]</scope>
    <source>
        <strain evidence="2 3">CBS 223.65</strain>
    </source>
</reference>